<gene>
    <name evidence="1" type="ORF">EHAR0213_LOCUS6832</name>
</gene>
<dbReference type="EMBL" id="HBII01016122">
    <property type="protein sequence ID" value="CAE0347921.1"/>
    <property type="molecule type" value="Transcribed_RNA"/>
</dbReference>
<name>A0A7S3JAH3_9SPIT</name>
<reference evidence="1" key="1">
    <citation type="submission" date="2021-01" db="EMBL/GenBank/DDBJ databases">
        <authorList>
            <person name="Corre E."/>
            <person name="Pelletier E."/>
            <person name="Niang G."/>
            <person name="Scheremetjew M."/>
            <person name="Finn R."/>
            <person name="Kale V."/>
            <person name="Holt S."/>
            <person name="Cochrane G."/>
            <person name="Meng A."/>
            <person name="Brown T."/>
            <person name="Cohen L."/>
        </authorList>
    </citation>
    <scope>NUCLEOTIDE SEQUENCE</scope>
    <source>
        <strain evidence="1">FSP1.4</strain>
    </source>
</reference>
<organism evidence="1">
    <name type="scientific">Euplotes harpa</name>
    <dbReference type="NCBI Taxonomy" id="151035"/>
    <lineage>
        <taxon>Eukaryota</taxon>
        <taxon>Sar</taxon>
        <taxon>Alveolata</taxon>
        <taxon>Ciliophora</taxon>
        <taxon>Intramacronucleata</taxon>
        <taxon>Spirotrichea</taxon>
        <taxon>Hypotrichia</taxon>
        <taxon>Euplotida</taxon>
        <taxon>Euplotidae</taxon>
        <taxon>Euplotes</taxon>
    </lineage>
</organism>
<sequence length="109" mass="12716">MERGMEEERNIGERMREVGLEIDMKRADPAIIERSGNKSKDVKKSILKSSTELENKIPPAMNKIKEKPEVKFFQEEVDHISELIKARVIEKFPEFSKCKIYVDLNISLH</sequence>
<accession>A0A7S3JAH3</accession>
<proteinExistence type="predicted"/>
<dbReference type="AlphaFoldDB" id="A0A7S3JAH3"/>
<protein>
    <submittedName>
        <fullName evidence="1">Uncharacterized protein</fullName>
    </submittedName>
</protein>
<evidence type="ECO:0000313" key="1">
    <source>
        <dbReference type="EMBL" id="CAE0347921.1"/>
    </source>
</evidence>